<accession>A0A0J6FGY1</accession>
<feature type="compositionally biased region" description="Acidic residues" evidence="1">
    <location>
        <begin position="338"/>
        <end position="353"/>
    </location>
</feature>
<feature type="compositionally biased region" description="Acidic residues" evidence="1">
    <location>
        <begin position="188"/>
        <end position="205"/>
    </location>
</feature>
<reference evidence="3" key="2">
    <citation type="journal article" date="2009" name="Genome Res.">
        <title>Comparative genomic analyses of the human fungal pathogens Coccidioides and their relatives.</title>
        <authorList>
            <person name="Sharpton T.J."/>
            <person name="Stajich J.E."/>
            <person name="Rounsley S.D."/>
            <person name="Gardner M.J."/>
            <person name="Wortman J.R."/>
            <person name="Jordar V.S."/>
            <person name="Maiti R."/>
            <person name="Kodira C.D."/>
            <person name="Neafsey D.E."/>
            <person name="Zeng Q."/>
            <person name="Hung C.-Y."/>
            <person name="McMahan C."/>
            <person name="Muszewska A."/>
            <person name="Grynberg M."/>
            <person name="Mandel M.A."/>
            <person name="Kellner E.M."/>
            <person name="Barker B.M."/>
            <person name="Galgiani J.N."/>
            <person name="Orbach M.J."/>
            <person name="Kirkland T.N."/>
            <person name="Cole G.T."/>
            <person name="Henn M.R."/>
            <person name="Birren B.W."/>
            <person name="Taylor J.W."/>
        </authorList>
    </citation>
    <scope>NUCLEOTIDE SEQUENCE [LARGE SCALE GENOMIC DNA]</scope>
    <source>
        <strain evidence="3">RMSCC 3488</strain>
    </source>
</reference>
<evidence type="ECO:0000313" key="3">
    <source>
        <dbReference type="Proteomes" id="UP000054567"/>
    </source>
</evidence>
<sequence length="463" mass="50192">MDDHMSPSSRNPLTTYLRQLRQTKTSLPHGELVCVSASPNISTVAALLRLACAVGPYIAVLQVHADIIDDWSPEAVRRLTNVAKRFSFLIWEGGRILNTKRRPTGQHALSSHEIARDVAMARKRYTKGINVAAWAGLASTWVIGSEGQDKGGSQLIPTLRRAARETVSRMTTSVRTEISGGQSPGIDGTDDDDCGDSPCENEEQDQNTLNTALEDLDISPPLRKSSVISLTRTITQHEEPSRPPLIEVDDDCDCGEINSENESALAVTVTSPPLLSRGLLIYLPSNGDTQSKSLHRQAAIISGKTHNDFVVGFVTEEPWTNVRRDQALAESLRRACSDEQDDLDEDDDEEGEDGNGKDEGNLNNAETYAIFSPLENDHVGCSTNVHEPRTSAGESLSSQGQHSSSRHKSGLGTQAQQIRALHQLVAQALSLLSTMSPAAPLSSSDAKQGCPDILYIPVITMNL</sequence>
<organism evidence="2 3">
    <name type="scientific">Coccidioides posadasii RMSCC 3488</name>
    <dbReference type="NCBI Taxonomy" id="454284"/>
    <lineage>
        <taxon>Eukaryota</taxon>
        <taxon>Fungi</taxon>
        <taxon>Dikarya</taxon>
        <taxon>Ascomycota</taxon>
        <taxon>Pezizomycotina</taxon>
        <taxon>Eurotiomycetes</taxon>
        <taxon>Eurotiomycetidae</taxon>
        <taxon>Onygenales</taxon>
        <taxon>Onygenaceae</taxon>
        <taxon>Coccidioides</taxon>
    </lineage>
</organism>
<dbReference type="InterPro" id="IPR013785">
    <property type="entry name" value="Aldolase_TIM"/>
</dbReference>
<reference evidence="3" key="3">
    <citation type="journal article" date="2010" name="Genome Res.">
        <title>Population genomic sequencing of Coccidioides fungi reveals recent hybridization and transposon control.</title>
        <authorList>
            <person name="Neafsey D.E."/>
            <person name="Barker B.M."/>
            <person name="Sharpton T.J."/>
            <person name="Stajich J.E."/>
            <person name="Park D.J."/>
            <person name="Whiston E."/>
            <person name="Hung C.-Y."/>
            <person name="McMahan C."/>
            <person name="White J."/>
            <person name="Sykes S."/>
            <person name="Heiman D."/>
            <person name="Young S."/>
            <person name="Zeng Q."/>
            <person name="Abouelleil A."/>
            <person name="Aftuck L."/>
            <person name="Bessette D."/>
            <person name="Brown A."/>
            <person name="FitzGerald M."/>
            <person name="Lui A."/>
            <person name="Macdonald J.P."/>
            <person name="Priest M."/>
            <person name="Orbach M.J."/>
            <person name="Galgiani J.N."/>
            <person name="Kirkland T.N."/>
            <person name="Cole G.T."/>
            <person name="Birren B.W."/>
            <person name="Henn M.R."/>
            <person name="Taylor J.W."/>
            <person name="Rounsley S.D."/>
        </authorList>
    </citation>
    <scope>NUCLEOTIDE SEQUENCE [LARGE SCALE GENOMIC DNA]</scope>
    <source>
        <strain evidence="3">RMSCC 3488</strain>
    </source>
</reference>
<dbReference type="EMBL" id="DS268114">
    <property type="protein sequence ID" value="KMM72406.1"/>
    <property type="molecule type" value="Genomic_DNA"/>
</dbReference>
<name>A0A0J6FGY1_COCPO</name>
<feature type="region of interest" description="Disordered" evidence="1">
    <location>
        <begin position="333"/>
        <end position="363"/>
    </location>
</feature>
<dbReference type="Proteomes" id="UP000054567">
    <property type="component" value="Unassembled WGS sequence"/>
</dbReference>
<feature type="region of interest" description="Disordered" evidence="1">
    <location>
        <begin position="169"/>
        <end position="205"/>
    </location>
</feature>
<reference evidence="2 3" key="1">
    <citation type="submission" date="2007-06" db="EMBL/GenBank/DDBJ databases">
        <title>The Genome Sequence of Coccidioides posadasii RMSCC_3488.</title>
        <authorList>
            <consortium name="Coccidioides Genome Resources Consortium"/>
            <consortium name="The Broad Institute Genome Sequencing Platform"/>
            <person name="Henn M.R."/>
            <person name="Sykes S."/>
            <person name="Young S."/>
            <person name="Jaffe D."/>
            <person name="Berlin A."/>
            <person name="Alvarez P."/>
            <person name="Butler J."/>
            <person name="Gnerre S."/>
            <person name="Grabherr M."/>
            <person name="Mauceli E."/>
            <person name="Brockman W."/>
            <person name="Kodira C."/>
            <person name="Alvarado L."/>
            <person name="Zeng Q."/>
            <person name="Crawford M."/>
            <person name="Antoine C."/>
            <person name="Devon K."/>
            <person name="Galgiani J."/>
            <person name="Orsborn K."/>
            <person name="Lewis M.L."/>
            <person name="Nusbaum C."/>
            <person name="Galagan J."/>
            <person name="Birren B."/>
        </authorList>
    </citation>
    <scope>NUCLEOTIDE SEQUENCE [LARGE SCALE GENOMIC DNA]</scope>
    <source>
        <strain evidence="2 3">RMSCC 3488</strain>
    </source>
</reference>
<gene>
    <name evidence="2" type="ORF">CPAG_08700</name>
</gene>
<evidence type="ECO:0000313" key="2">
    <source>
        <dbReference type="EMBL" id="KMM72406.1"/>
    </source>
</evidence>
<protein>
    <recommendedName>
        <fullName evidence="4">Orotidine 5'-phosphate decarboxylase domain-containing protein</fullName>
    </recommendedName>
</protein>
<dbReference type="Gene3D" id="3.20.20.70">
    <property type="entry name" value="Aldolase class I"/>
    <property type="match status" value="1"/>
</dbReference>
<proteinExistence type="predicted"/>
<feature type="compositionally biased region" description="Polar residues" evidence="1">
    <location>
        <begin position="169"/>
        <end position="181"/>
    </location>
</feature>
<dbReference type="OrthoDB" id="10263753at2759"/>
<evidence type="ECO:0000256" key="1">
    <source>
        <dbReference type="SAM" id="MobiDB-lite"/>
    </source>
</evidence>
<dbReference type="AlphaFoldDB" id="A0A0J6FGY1"/>
<dbReference type="VEuPathDB" id="FungiDB:CPAG_08700"/>
<evidence type="ECO:0008006" key="4">
    <source>
        <dbReference type="Google" id="ProtNLM"/>
    </source>
</evidence>
<feature type="region of interest" description="Disordered" evidence="1">
    <location>
        <begin position="379"/>
        <end position="415"/>
    </location>
</feature>